<dbReference type="Gene3D" id="3.40.50.1820">
    <property type="entry name" value="alpha/beta hydrolase"/>
    <property type="match status" value="1"/>
</dbReference>
<dbReference type="PANTHER" id="PTHR43037">
    <property type="entry name" value="UNNAMED PRODUCT-RELATED"/>
    <property type="match status" value="1"/>
</dbReference>
<dbReference type="SUPFAM" id="SSF53474">
    <property type="entry name" value="alpha/beta-Hydrolases"/>
    <property type="match status" value="1"/>
</dbReference>
<evidence type="ECO:0000256" key="3">
    <source>
        <dbReference type="SAM" id="SignalP"/>
    </source>
</evidence>
<sequence>MNKCKAAIYIVIGFVGAVCAQASNQSSSEANIQFNPPLKVQANAESIDLITTLWQAGTQEEIQRAGSNLKQTAVSVSTLYKWIQAGPRYSSDVPTGVQEVVRVNAQGKRFPYVLVVPKAYNPAKRYPVEFKLHGGILDKKRWRSGGKWWWNGKKYEPYTLEDQITVFPAAWNKALWWDKDQAENLPAILRDLKRTYNIDDNRVYLSGFSNGGSGALFFALKQPTEWAAFFVYIAHPHVITERRFGGKHKIAPENLFNSALYIVNGEKDPIYPSKSLQPLVDYLEQVKVNYKFTSIEDGGHDVKWYKQLQPDIDAFKQANPRDPYPDKLRWITEGTNRYNQVYWLRINKLANSKVPGWISAIRQGNTYNVATEGVDEFSLMLSPEEVDFSSPIQVVHNNKIIFNAIVEQDIEVLLRSAHKLDRTQLYTAELNF</sequence>
<organism evidence="4 5">
    <name type="scientific">Saccharophagus degradans</name>
    <dbReference type="NCBI Taxonomy" id="86304"/>
    <lineage>
        <taxon>Bacteria</taxon>
        <taxon>Pseudomonadati</taxon>
        <taxon>Pseudomonadota</taxon>
        <taxon>Gammaproteobacteria</taxon>
        <taxon>Cellvibrionales</taxon>
        <taxon>Cellvibrionaceae</taxon>
        <taxon>Saccharophagus</taxon>
    </lineage>
</organism>
<protein>
    <submittedName>
        <fullName evidence="4">Uncharacterized protein</fullName>
    </submittedName>
</protein>
<keyword evidence="1 3" id="KW-0732">Signal</keyword>
<reference evidence="4" key="1">
    <citation type="submission" date="2023-07" db="EMBL/GenBank/DDBJ databases">
        <title>Genome content predicts the carbon catabolic preferences of heterotrophic bacteria.</title>
        <authorList>
            <person name="Gralka M."/>
        </authorList>
    </citation>
    <scope>NUCLEOTIDE SEQUENCE</scope>
    <source>
        <strain evidence="4">I3M17_2</strain>
    </source>
</reference>
<feature type="chain" id="PRO_5043824056" evidence="3">
    <location>
        <begin position="23"/>
        <end position="432"/>
    </location>
</feature>
<dbReference type="PANTHER" id="PTHR43037:SF5">
    <property type="entry name" value="FERULOYL ESTERASE"/>
    <property type="match status" value="1"/>
</dbReference>
<dbReference type="RefSeq" id="WP_303492368.1">
    <property type="nucleotide sequence ID" value="NZ_JAUOPB010000005.1"/>
</dbReference>
<gene>
    <name evidence="4" type="ORF">Q4521_07845</name>
</gene>
<evidence type="ECO:0000313" key="4">
    <source>
        <dbReference type="EMBL" id="MDO6422383.1"/>
    </source>
</evidence>
<dbReference type="Proteomes" id="UP001169760">
    <property type="component" value="Unassembled WGS sequence"/>
</dbReference>
<proteinExistence type="predicted"/>
<dbReference type="InterPro" id="IPR029058">
    <property type="entry name" value="AB_hydrolase_fold"/>
</dbReference>
<keyword evidence="2" id="KW-0378">Hydrolase</keyword>
<evidence type="ECO:0000313" key="5">
    <source>
        <dbReference type="Proteomes" id="UP001169760"/>
    </source>
</evidence>
<dbReference type="GO" id="GO:0016787">
    <property type="term" value="F:hydrolase activity"/>
    <property type="evidence" value="ECO:0007669"/>
    <property type="project" value="UniProtKB-KW"/>
</dbReference>
<evidence type="ECO:0000256" key="2">
    <source>
        <dbReference type="ARBA" id="ARBA00022801"/>
    </source>
</evidence>
<dbReference type="AlphaFoldDB" id="A0AAW7X795"/>
<dbReference type="InterPro" id="IPR050955">
    <property type="entry name" value="Plant_Biomass_Hydrol_Est"/>
</dbReference>
<accession>A0AAW7X795</accession>
<feature type="signal peptide" evidence="3">
    <location>
        <begin position="1"/>
        <end position="22"/>
    </location>
</feature>
<comment type="caution">
    <text evidence="4">The sequence shown here is derived from an EMBL/GenBank/DDBJ whole genome shotgun (WGS) entry which is preliminary data.</text>
</comment>
<name>A0AAW7X795_9GAMM</name>
<evidence type="ECO:0000256" key="1">
    <source>
        <dbReference type="ARBA" id="ARBA00022729"/>
    </source>
</evidence>
<dbReference type="EMBL" id="JAUOPB010000005">
    <property type="protein sequence ID" value="MDO6422383.1"/>
    <property type="molecule type" value="Genomic_DNA"/>
</dbReference>